<sequence length="125" mass="14225">MLVLIIAESIWSALEFVHDFILIDLCVRRIVITTIGAAAKGSIRASCKISQSFISSQRRWQTKYGLPDIAYPVRAANLKSTLLDNGDLPLAAMLHGLQQRSRDGEVEWQRLEPAMDRPWHKSWHK</sequence>
<gene>
    <name evidence="1" type="ORF">HMPREF9098_1121</name>
</gene>
<accession>F0EZ37</accession>
<proteinExistence type="predicted"/>
<organism evidence="1 2">
    <name type="scientific">Kingella denitrificans ATCC 33394</name>
    <dbReference type="NCBI Taxonomy" id="888741"/>
    <lineage>
        <taxon>Bacteria</taxon>
        <taxon>Pseudomonadati</taxon>
        <taxon>Pseudomonadota</taxon>
        <taxon>Betaproteobacteria</taxon>
        <taxon>Neisseriales</taxon>
        <taxon>Neisseriaceae</taxon>
        <taxon>Kingella</taxon>
    </lineage>
</organism>
<comment type="caution">
    <text evidence="1">The sequence shown here is derived from an EMBL/GenBank/DDBJ whole genome shotgun (WGS) entry which is preliminary data.</text>
</comment>
<dbReference type="Proteomes" id="UP000004088">
    <property type="component" value="Unassembled WGS sequence"/>
</dbReference>
<reference evidence="1 2" key="1">
    <citation type="submission" date="2011-01" db="EMBL/GenBank/DDBJ databases">
        <authorList>
            <person name="Muzny D."/>
            <person name="Qin X."/>
            <person name="Deng J."/>
            <person name="Jiang H."/>
            <person name="Liu Y."/>
            <person name="Qu J."/>
            <person name="Song X.-Z."/>
            <person name="Zhang L."/>
            <person name="Thornton R."/>
            <person name="Coyle M."/>
            <person name="Francisco L."/>
            <person name="Jackson L."/>
            <person name="Javaid M."/>
            <person name="Korchina V."/>
            <person name="Kovar C."/>
            <person name="Mata R."/>
            <person name="Mathew T."/>
            <person name="Ngo R."/>
            <person name="Nguyen L."/>
            <person name="Nguyen N."/>
            <person name="Okwuonu G."/>
            <person name="Ongeri F."/>
            <person name="Pham C."/>
            <person name="Simmons D."/>
            <person name="Wilczek-Boney K."/>
            <person name="Hale W."/>
            <person name="Jakkamsetti A."/>
            <person name="Pham P."/>
            <person name="Ruth R."/>
            <person name="San Lucas F."/>
            <person name="Warren J."/>
            <person name="Zhang J."/>
            <person name="Zhao Z."/>
            <person name="Zhou C."/>
            <person name="Zhu D."/>
            <person name="Lee S."/>
            <person name="Bess C."/>
            <person name="Blankenburg K."/>
            <person name="Forbes L."/>
            <person name="Fu Q."/>
            <person name="Gubbala S."/>
            <person name="Hirani K."/>
            <person name="Jayaseelan J.C."/>
            <person name="Lara F."/>
            <person name="Munidasa M."/>
            <person name="Palculict T."/>
            <person name="Patil S."/>
            <person name="Pu L.-L."/>
            <person name="Saada N."/>
            <person name="Tang L."/>
            <person name="Weissenberger G."/>
            <person name="Zhu Y."/>
            <person name="Hemphill L."/>
            <person name="Shang Y."/>
            <person name="Youmans B."/>
            <person name="Ayvaz T."/>
            <person name="Ross M."/>
            <person name="Santibanez J."/>
            <person name="Aqrawi P."/>
            <person name="Gross S."/>
            <person name="Joshi V."/>
            <person name="Fowler G."/>
            <person name="Nazareth L."/>
            <person name="Reid J."/>
            <person name="Worley K."/>
            <person name="Petrosino J."/>
            <person name="Highlander S."/>
            <person name="Gibbs R."/>
        </authorList>
    </citation>
    <scope>NUCLEOTIDE SEQUENCE [LARGE SCALE GENOMIC DNA]</scope>
    <source>
        <strain evidence="1 2">ATCC 33394</strain>
    </source>
</reference>
<protein>
    <submittedName>
        <fullName evidence="1">Uncharacterized protein</fullName>
    </submittedName>
</protein>
<dbReference type="HOGENOM" id="CLU_1989641_0_0_4"/>
<evidence type="ECO:0000313" key="2">
    <source>
        <dbReference type="Proteomes" id="UP000004088"/>
    </source>
</evidence>
<name>F0EZ37_9NEIS</name>
<dbReference type="RefSeq" id="WP_003782582.1">
    <property type="nucleotide sequence ID" value="NZ_GL870929.1"/>
</dbReference>
<evidence type="ECO:0000313" key="1">
    <source>
        <dbReference type="EMBL" id="EGC17463.1"/>
    </source>
</evidence>
<dbReference type="AlphaFoldDB" id="F0EZ37"/>
<keyword evidence="2" id="KW-1185">Reference proteome</keyword>
<dbReference type="STRING" id="888741.HMPREF9098_1121"/>
<dbReference type="EMBL" id="AEWV01000016">
    <property type="protein sequence ID" value="EGC17463.1"/>
    <property type="molecule type" value="Genomic_DNA"/>
</dbReference>